<dbReference type="Pfam" id="PF14509">
    <property type="entry name" value="GH97_C"/>
    <property type="match status" value="1"/>
</dbReference>
<dbReference type="InterPro" id="IPR013780">
    <property type="entry name" value="Glyco_hydro_b"/>
</dbReference>
<reference evidence="7 8" key="1">
    <citation type="submission" date="2016-11" db="EMBL/GenBank/DDBJ databases">
        <title>Study of marine rhodopsin-containing bacteria.</title>
        <authorList>
            <person name="Yoshizawa S."/>
            <person name="Kumagai Y."/>
            <person name="Kogure K."/>
        </authorList>
    </citation>
    <scope>NUCLEOTIDE SEQUENCE [LARGE SCALE GENOMIC DNA]</scope>
    <source>
        <strain evidence="7 8">SAORIC-28</strain>
    </source>
</reference>
<comment type="caution">
    <text evidence="7">The sequence shown here is derived from an EMBL/GenBank/DDBJ whole genome shotgun (WGS) entry which is preliminary data.</text>
</comment>
<feature type="signal peptide" evidence="3">
    <location>
        <begin position="1"/>
        <end position="16"/>
    </location>
</feature>
<proteinExistence type="predicted"/>
<accession>A0A271IW56</accession>
<protein>
    <recommendedName>
        <fullName evidence="9">Alpha-glucosidase</fullName>
    </recommendedName>
</protein>
<dbReference type="OrthoDB" id="57532at2"/>
<dbReference type="InterPro" id="IPR019563">
    <property type="entry name" value="GH97_catalytic"/>
</dbReference>
<dbReference type="PANTHER" id="PTHR35803">
    <property type="entry name" value="GLUCAN 1,4-ALPHA-GLUCOSIDASE SUSB-RELATED"/>
    <property type="match status" value="1"/>
</dbReference>
<gene>
    <name evidence="7" type="ORF">BSZ37_00495</name>
</gene>
<dbReference type="InterPro" id="IPR017853">
    <property type="entry name" value="GH"/>
</dbReference>
<feature type="domain" description="Glycosyl-hydrolase 97 C-terminal oligomerisation" evidence="6">
    <location>
        <begin position="552"/>
        <end position="638"/>
    </location>
</feature>
<dbReference type="InterPro" id="IPR014718">
    <property type="entry name" value="GH-type_carb-bd"/>
</dbReference>
<dbReference type="Gene3D" id="2.60.40.1180">
    <property type="entry name" value="Golgi alpha-mannosidase II"/>
    <property type="match status" value="1"/>
</dbReference>
<dbReference type="Pfam" id="PF10566">
    <property type="entry name" value="Glyco_hydro_97"/>
    <property type="match status" value="1"/>
</dbReference>
<name>A0A271IW56_9BACT</name>
<evidence type="ECO:0000313" key="8">
    <source>
        <dbReference type="Proteomes" id="UP000216339"/>
    </source>
</evidence>
<dbReference type="RefSeq" id="WP_095508662.1">
    <property type="nucleotide sequence ID" value="NZ_MQWD01000001.1"/>
</dbReference>
<dbReference type="GO" id="GO:0016798">
    <property type="term" value="F:hydrolase activity, acting on glycosyl bonds"/>
    <property type="evidence" value="ECO:0007669"/>
    <property type="project" value="UniProtKB-KW"/>
</dbReference>
<dbReference type="InterPro" id="IPR029483">
    <property type="entry name" value="GH97_C"/>
</dbReference>
<organism evidence="7 8">
    <name type="scientific">Rubrivirga marina</name>
    <dbReference type="NCBI Taxonomy" id="1196024"/>
    <lineage>
        <taxon>Bacteria</taxon>
        <taxon>Pseudomonadati</taxon>
        <taxon>Rhodothermota</taxon>
        <taxon>Rhodothermia</taxon>
        <taxon>Rhodothermales</taxon>
        <taxon>Rubricoccaceae</taxon>
        <taxon>Rubrivirga</taxon>
    </lineage>
</organism>
<sequence length="643" mass="69722">MTRTLLCLLLAMPAVAQPVFVSSPDGRVAVRFGLDDVGAPTYAVDLGGQPILEPSPLGLVTTLARWDRDLTVAEAGEVESVEDRYRLVHGKQSDVTYTANRRSVRLGDAAGRVLEVVFQVSDDGVAFRYRIPEQAEAGEVTARREVTGFRFDPATRSWLMPMTHPQTGWMNTNPSYEALYTQGEPVGGEAPNEVGWAFPGLFQTAAGWALVTEAGLDGSYVGSRLDADADRGLYRIAFPDAGEGTGPDDPVDPTFALPFGSPWRVVIVGETLAPIVESTLVTDVSPASVVEDTSWIRPGSATWSWLPLKDPSMNPAEQREFVDFAADRGFPYTLVDANWDVELGYDGLAELADHAASRGVDLLVWYNSNGPYNGAPQTPKDKLNDPETRRAEFARLREMGVRGIKADFFGGDKQSVIRLYLDILRDAADYGLMVNVHGATLPRGWSRTYPHFVTAEAVMGYEYITFSQGIADAAPQHGAVLPFTRNVVGPMDFTPVMLTDTVGGSVRRTSDAYDLAMMVVFESGVQHLGVTPADLAAAPDFVSEFLSTVPTAWDETRFVEGFPGETVVIARRKGDRWYVGGLNGTAAARSVRLDLPFLPAGWRGALIADGDGARDVRQHDTEAGDVVEMRPAGGFVVIVEPPE</sequence>
<feature type="domain" description="Glycosyl-hydrolase 97 catalytic" evidence="4">
    <location>
        <begin position="305"/>
        <end position="458"/>
    </location>
</feature>
<dbReference type="InterPro" id="IPR029486">
    <property type="entry name" value="GH97_N"/>
</dbReference>
<dbReference type="GO" id="GO:0030246">
    <property type="term" value="F:carbohydrate binding"/>
    <property type="evidence" value="ECO:0007669"/>
    <property type="project" value="InterPro"/>
</dbReference>
<dbReference type="InterPro" id="IPR052720">
    <property type="entry name" value="Glycosyl_hydrolase_97"/>
</dbReference>
<dbReference type="AlphaFoldDB" id="A0A271IW56"/>
<keyword evidence="1" id="KW-0378">Hydrolase</keyword>
<dbReference type="PANTHER" id="PTHR35803:SF2">
    <property type="entry name" value="RETAINING ALPHA-GALACTOSIDASE"/>
    <property type="match status" value="1"/>
</dbReference>
<evidence type="ECO:0000259" key="6">
    <source>
        <dbReference type="Pfam" id="PF14509"/>
    </source>
</evidence>
<evidence type="ECO:0000313" key="7">
    <source>
        <dbReference type="EMBL" id="PAP75034.1"/>
    </source>
</evidence>
<evidence type="ECO:0000259" key="5">
    <source>
        <dbReference type="Pfam" id="PF14508"/>
    </source>
</evidence>
<dbReference type="Gene3D" id="2.70.98.10">
    <property type="match status" value="1"/>
</dbReference>
<evidence type="ECO:0000256" key="2">
    <source>
        <dbReference type="ARBA" id="ARBA00023295"/>
    </source>
</evidence>
<evidence type="ECO:0008006" key="9">
    <source>
        <dbReference type="Google" id="ProtNLM"/>
    </source>
</evidence>
<evidence type="ECO:0000259" key="4">
    <source>
        <dbReference type="Pfam" id="PF10566"/>
    </source>
</evidence>
<dbReference type="SUPFAM" id="SSF51445">
    <property type="entry name" value="(Trans)glycosidases"/>
    <property type="match status" value="1"/>
</dbReference>
<keyword evidence="3" id="KW-0732">Signal</keyword>
<feature type="chain" id="PRO_5012854518" description="Alpha-glucosidase" evidence="3">
    <location>
        <begin position="17"/>
        <end position="643"/>
    </location>
</feature>
<keyword evidence="8" id="KW-1185">Reference proteome</keyword>
<dbReference type="Gene3D" id="3.20.20.70">
    <property type="entry name" value="Aldolase class I"/>
    <property type="match status" value="1"/>
</dbReference>
<evidence type="ECO:0000256" key="1">
    <source>
        <dbReference type="ARBA" id="ARBA00022801"/>
    </source>
</evidence>
<keyword evidence="2" id="KW-0326">Glycosidase</keyword>
<feature type="domain" description="Glycosyl-hydrolase 97 N-terminal" evidence="5">
    <location>
        <begin position="21"/>
        <end position="285"/>
    </location>
</feature>
<dbReference type="EMBL" id="MQWD01000001">
    <property type="protein sequence ID" value="PAP75034.1"/>
    <property type="molecule type" value="Genomic_DNA"/>
</dbReference>
<dbReference type="InterPro" id="IPR013785">
    <property type="entry name" value="Aldolase_TIM"/>
</dbReference>
<evidence type="ECO:0000256" key="3">
    <source>
        <dbReference type="SAM" id="SignalP"/>
    </source>
</evidence>
<dbReference type="Proteomes" id="UP000216339">
    <property type="component" value="Unassembled WGS sequence"/>
</dbReference>
<dbReference type="Pfam" id="PF14508">
    <property type="entry name" value="GH97_N"/>
    <property type="match status" value="1"/>
</dbReference>